<proteinExistence type="predicted"/>
<reference evidence="10 11" key="1">
    <citation type="journal article" date="2015" name="Int. J. Syst. Evol. Microbiol.">
        <title>Aestuariivita atlantica sp. nov., isolated from deep sea sediment of the Atlantic Ocean.</title>
        <authorList>
            <person name="Li G."/>
            <person name="Lai Q."/>
            <person name="Du Y."/>
            <person name="Liu X."/>
            <person name="Sun F."/>
            <person name="Shao Z."/>
        </authorList>
    </citation>
    <scope>NUCLEOTIDE SEQUENCE [LARGE SCALE GENOMIC DNA]</scope>
    <source>
        <strain evidence="10 11">22II-S11-z3</strain>
    </source>
</reference>
<dbReference type="InterPro" id="IPR004681">
    <property type="entry name" value="TRAP_DctM"/>
</dbReference>
<organism evidence="10 11">
    <name type="scientific">Pseudaestuariivita atlantica</name>
    <dbReference type="NCBI Taxonomy" id="1317121"/>
    <lineage>
        <taxon>Bacteria</taxon>
        <taxon>Pseudomonadati</taxon>
        <taxon>Pseudomonadota</taxon>
        <taxon>Alphaproteobacteria</taxon>
        <taxon>Rhodobacterales</taxon>
        <taxon>Paracoccaceae</taxon>
        <taxon>Pseudaestuariivita</taxon>
    </lineage>
</organism>
<feature type="transmembrane region" description="Helical" evidence="8">
    <location>
        <begin position="258"/>
        <end position="280"/>
    </location>
</feature>
<feature type="transmembrane region" description="Helical" evidence="8">
    <location>
        <begin position="317"/>
        <end position="340"/>
    </location>
</feature>
<dbReference type="OrthoDB" id="7339120at2"/>
<evidence type="ECO:0000256" key="1">
    <source>
        <dbReference type="ARBA" id="ARBA00004429"/>
    </source>
</evidence>
<dbReference type="AlphaFoldDB" id="A0A0L1JNK3"/>
<comment type="caution">
    <text evidence="10">The sequence shown here is derived from an EMBL/GenBank/DDBJ whole genome shotgun (WGS) entry which is preliminary data.</text>
</comment>
<feature type="transmembrane region" description="Helical" evidence="8">
    <location>
        <begin position="7"/>
        <end position="28"/>
    </location>
</feature>
<feature type="domain" description="TRAP C4-dicarboxylate transport system permease DctM subunit" evidence="9">
    <location>
        <begin position="11"/>
        <end position="467"/>
    </location>
</feature>
<feature type="transmembrane region" description="Helical" evidence="8">
    <location>
        <begin position="406"/>
        <end position="430"/>
    </location>
</feature>
<dbReference type="InterPro" id="IPR010656">
    <property type="entry name" value="DctM"/>
</dbReference>
<dbReference type="RefSeq" id="WP_050531265.1">
    <property type="nucleotide sequence ID" value="NZ_AQQZ01000005.1"/>
</dbReference>
<dbReference type="PANTHER" id="PTHR33362">
    <property type="entry name" value="SIALIC ACID TRAP TRANSPORTER PERMEASE PROTEIN SIAT-RELATED"/>
    <property type="match status" value="1"/>
</dbReference>
<protein>
    <submittedName>
        <fullName evidence="10">C4-dicarboxylate ABC transporter</fullName>
    </submittedName>
</protein>
<dbReference type="Pfam" id="PF06808">
    <property type="entry name" value="DctM"/>
    <property type="match status" value="1"/>
</dbReference>
<feature type="transmembrane region" description="Helical" evidence="8">
    <location>
        <begin position="352"/>
        <end position="372"/>
    </location>
</feature>
<evidence type="ECO:0000313" key="10">
    <source>
        <dbReference type="EMBL" id="KNG93302.1"/>
    </source>
</evidence>
<feature type="transmembrane region" description="Helical" evidence="8">
    <location>
        <begin position="65"/>
        <end position="85"/>
    </location>
</feature>
<keyword evidence="2" id="KW-1003">Cell membrane</keyword>
<sequence>MFAEYLPIYMFVALGILLFTGFPVAFILGGVGLGFAFIGMAMGEFQWIFLKLLPSRIFGGVMENLILTAIPMFIFMGTMLERSGIARDLLNCLQVVLRRVPGGLALAVTLMGTILAATTGIIGASVIMMSLLALPVMIQRNYSHELSTGTIAASGTLGILIPPSIMLVIMADLLSRSVGNLFVAAVFPGLILAGLYVAYIVIRCTINPALAPRLEANIGPTTTVGYIGMIFRSFVPPVVLIGMVLGSILGGLATPTEAAGVGAMGAVLLGLINLVVLPALGVKEFTLNQPGEDAVKTETGLGAFFATLREVVDRTMLTNAMIFGIFLGATIFSVVFRFLGGDEIVQSWVGDVGAWRVLFTVLLIVFVLGFFFDWIEITLIVLPVFAPIIASLDFGDHVDKFEVTYWFAILIAVNLQTSFLTPPFGFALFYMKAVAPKEVKIQEIYRGIVPFVLLQLIGLALVIAYPDIALWLPRVLLN</sequence>
<dbReference type="PANTHER" id="PTHR33362:SF7">
    <property type="entry name" value="SLL1103 PROTEIN"/>
    <property type="match status" value="1"/>
</dbReference>
<feature type="transmembrane region" description="Helical" evidence="8">
    <location>
        <begin position="377"/>
        <end position="394"/>
    </location>
</feature>
<feature type="transmembrane region" description="Helical" evidence="8">
    <location>
        <begin position="181"/>
        <end position="202"/>
    </location>
</feature>
<keyword evidence="5 8" id="KW-1133">Transmembrane helix</keyword>
<feature type="transmembrane region" description="Helical" evidence="8">
    <location>
        <begin position="146"/>
        <end position="169"/>
    </location>
</feature>
<keyword evidence="3 7" id="KW-0997">Cell inner membrane</keyword>
<dbReference type="GO" id="GO:0022857">
    <property type="term" value="F:transmembrane transporter activity"/>
    <property type="evidence" value="ECO:0007669"/>
    <property type="project" value="UniProtKB-UniRule"/>
</dbReference>
<evidence type="ECO:0000256" key="4">
    <source>
        <dbReference type="ARBA" id="ARBA00022692"/>
    </source>
</evidence>
<comment type="function">
    <text evidence="7">Part of the tripartite ATP-independent periplasmic (TRAP) transport system.</text>
</comment>
<evidence type="ECO:0000256" key="6">
    <source>
        <dbReference type="ARBA" id="ARBA00023136"/>
    </source>
</evidence>
<feature type="transmembrane region" description="Helical" evidence="8">
    <location>
        <begin position="34"/>
        <end position="53"/>
    </location>
</feature>
<dbReference type="EMBL" id="AQQZ01000005">
    <property type="protein sequence ID" value="KNG93302.1"/>
    <property type="molecule type" value="Genomic_DNA"/>
</dbReference>
<feature type="transmembrane region" description="Helical" evidence="8">
    <location>
        <begin position="451"/>
        <end position="472"/>
    </location>
</feature>
<feature type="transmembrane region" description="Helical" evidence="8">
    <location>
        <begin position="105"/>
        <end position="134"/>
    </location>
</feature>
<evidence type="ECO:0000256" key="2">
    <source>
        <dbReference type="ARBA" id="ARBA00022475"/>
    </source>
</evidence>
<evidence type="ECO:0000256" key="7">
    <source>
        <dbReference type="RuleBase" id="RU369079"/>
    </source>
</evidence>
<feature type="transmembrane region" description="Helical" evidence="8">
    <location>
        <begin position="223"/>
        <end position="252"/>
    </location>
</feature>
<name>A0A0L1JNK3_9RHOB</name>
<evidence type="ECO:0000259" key="9">
    <source>
        <dbReference type="Pfam" id="PF06808"/>
    </source>
</evidence>
<evidence type="ECO:0000313" key="11">
    <source>
        <dbReference type="Proteomes" id="UP000036938"/>
    </source>
</evidence>
<evidence type="ECO:0000256" key="8">
    <source>
        <dbReference type="SAM" id="Phobius"/>
    </source>
</evidence>
<comment type="subcellular location">
    <subcellularLocation>
        <location evidence="1 7">Cell inner membrane</location>
        <topology evidence="1 7">Multi-pass membrane protein</topology>
    </subcellularLocation>
</comment>
<dbReference type="STRING" id="1317121.ATO11_12710"/>
<dbReference type="Proteomes" id="UP000036938">
    <property type="component" value="Unassembled WGS sequence"/>
</dbReference>
<evidence type="ECO:0000256" key="3">
    <source>
        <dbReference type="ARBA" id="ARBA00022519"/>
    </source>
</evidence>
<keyword evidence="4 8" id="KW-0812">Transmembrane</keyword>
<dbReference type="PATRIC" id="fig|1317121.7.peg.3252"/>
<keyword evidence="7" id="KW-0813">Transport</keyword>
<accession>A0A0L1JNK3</accession>
<evidence type="ECO:0000256" key="5">
    <source>
        <dbReference type="ARBA" id="ARBA00022989"/>
    </source>
</evidence>
<dbReference type="GO" id="GO:0005886">
    <property type="term" value="C:plasma membrane"/>
    <property type="evidence" value="ECO:0007669"/>
    <property type="project" value="UniProtKB-SubCell"/>
</dbReference>
<gene>
    <name evidence="10" type="ORF">ATO11_12710</name>
</gene>
<keyword evidence="6 8" id="KW-0472">Membrane</keyword>
<keyword evidence="11" id="KW-1185">Reference proteome</keyword>